<gene>
    <name evidence="9" type="ORF">M409DRAFT_25690</name>
</gene>
<dbReference type="InterPro" id="IPR027417">
    <property type="entry name" value="P-loop_NTPase"/>
</dbReference>
<dbReference type="GeneID" id="54561067"/>
<organism evidence="9 10">
    <name type="scientific">Zasmidium cellare ATCC 36951</name>
    <dbReference type="NCBI Taxonomy" id="1080233"/>
    <lineage>
        <taxon>Eukaryota</taxon>
        <taxon>Fungi</taxon>
        <taxon>Dikarya</taxon>
        <taxon>Ascomycota</taxon>
        <taxon>Pezizomycotina</taxon>
        <taxon>Dothideomycetes</taxon>
        <taxon>Dothideomycetidae</taxon>
        <taxon>Mycosphaerellales</taxon>
        <taxon>Mycosphaerellaceae</taxon>
        <taxon>Zasmidium</taxon>
    </lineage>
</organism>
<dbReference type="SUPFAM" id="SSF52540">
    <property type="entry name" value="P-loop containing nucleoside triphosphate hydrolases"/>
    <property type="match status" value="1"/>
</dbReference>
<keyword evidence="10" id="KW-1185">Reference proteome</keyword>
<evidence type="ECO:0000256" key="3">
    <source>
        <dbReference type="ARBA" id="ARBA00022801"/>
    </source>
</evidence>
<evidence type="ECO:0000256" key="5">
    <source>
        <dbReference type="ARBA" id="ARBA00022840"/>
    </source>
</evidence>
<evidence type="ECO:0000256" key="2">
    <source>
        <dbReference type="ARBA" id="ARBA00022741"/>
    </source>
</evidence>
<dbReference type="PANTHER" id="PTHR43788:SF8">
    <property type="entry name" value="DNA-BINDING PROTEIN SMUBP-2"/>
    <property type="match status" value="1"/>
</dbReference>
<dbReference type="OrthoDB" id="6513042at2759"/>
<evidence type="ECO:0000256" key="6">
    <source>
        <dbReference type="SAM" id="MobiDB-lite"/>
    </source>
</evidence>
<dbReference type="Gene3D" id="3.40.50.300">
    <property type="entry name" value="P-loop containing nucleotide triphosphate hydrolases"/>
    <property type="match status" value="2"/>
</dbReference>
<evidence type="ECO:0000256" key="1">
    <source>
        <dbReference type="ARBA" id="ARBA00007913"/>
    </source>
</evidence>
<comment type="similarity">
    <text evidence="1">Belongs to the DNA2/NAM7 helicase family.</text>
</comment>
<evidence type="ECO:0000313" key="9">
    <source>
        <dbReference type="EMBL" id="KAF2163913.1"/>
    </source>
</evidence>
<evidence type="ECO:0000259" key="7">
    <source>
        <dbReference type="Pfam" id="PF13086"/>
    </source>
</evidence>
<dbReference type="Pfam" id="PF13086">
    <property type="entry name" value="AAA_11"/>
    <property type="match status" value="1"/>
</dbReference>
<dbReference type="Pfam" id="PF13087">
    <property type="entry name" value="AAA_12"/>
    <property type="match status" value="1"/>
</dbReference>
<dbReference type="AlphaFoldDB" id="A0A6A6CAT1"/>
<keyword evidence="4" id="KW-0347">Helicase</keyword>
<reference evidence="9" key="1">
    <citation type="journal article" date="2020" name="Stud. Mycol.">
        <title>101 Dothideomycetes genomes: a test case for predicting lifestyles and emergence of pathogens.</title>
        <authorList>
            <person name="Haridas S."/>
            <person name="Albert R."/>
            <person name="Binder M."/>
            <person name="Bloem J."/>
            <person name="Labutti K."/>
            <person name="Salamov A."/>
            <person name="Andreopoulos B."/>
            <person name="Baker S."/>
            <person name="Barry K."/>
            <person name="Bills G."/>
            <person name="Bluhm B."/>
            <person name="Cannon C."/>
            <person name="Castanera R."/>
            <person name="Culley D."/>
            <person name="Daum C."/>
            <person name="Ezra D."/>
            <person name="Gonzalez J."/>
            <person name="Henrissat B."/>
            <person name="Kuo A."/>
            <person name="Liang C."/>
            <person name="Lipzen A."/>
            <person name="Lutzoni F."/>
            <person name="Magnuson J."/>
            <person name="Mondo S."/>
            <person name="Nolan M."/>
            <person name="Ohm R."/>
            <person name="Pangilinan J."/>
            <person name="Park H.-J."/>
            <person name="Ramirez L."/>
            <person name="Alfaro M."/>
            <person name="Sun H."/>
            <person name="Tritt A."/>
            <person name="Yoshinaga Y."/>
            <person name="Zwiers L.-H."/>
            <person name="Turgeon B."/>
            <person name="Goodwin S."/>
            <person name="Spatafora J."/>
            <person name="Crous P."/>
            <person name="Grigoriev I."/>
        </authorList>
    </citation>
    <scope>NUCLEOTIDE SEQUENCE</scope>
    <source>
        <strain evidence="9">ATCC 36951</strain>
    </source>
</reference>
<feature type="domain" description="DNA2/NAM7 helicase helicase" evidence="7">
    <location>
        <begin position="487"/>
        <end position="766"/>
    </location>
</feature>
<dbReference type="GO" id="GO:0043139">
    <property type="term" value="F:5'-3' DNA helicase activity"/>
    <property type="evidence" value="ECO:0007669"/>
    <property type="project" value="TreeGrafter"/>
</dbReference>
<evidence type="ECO:0000259" key="8">
    <source>
        <dbReference type="Pfam" id="PF13087"/>
    </source>
</evidence>
<accession>A0A6A6CAT1</accession>
<dbReference type="Proteomes" id="UP000799537">
    <property type="component" value="Unassembled WGS sequence"/>
</dbReference>
<keyword evidence="3" id="KW-0378">Hydrolase</keyword>
<keyword evidence="2" id="KW-0547">Nucleotide-binding</keyword>
<name>A0A6A6CAT1_ZASCE</name>
<keyword evidence="5" id="KW-0067">ATP-binding</keyword>
<proteinExistence type="inferred from homology"/>
<dbReference type="InterPro" id="IPR041677">
    <property type="entry name" value="DNA2/NAM7_AAA_11"/>
</dbReference>
<feature type="region of interest" description="Disordered" evidence="6">
    <location>
        <begin position="1"/>
        <end position="20"/>
    </location>
</feature>
<dbReference type="EMBL" id="ML993606">
    <property type="protein sequence ID" value="KAF2163913.1"/>
    <property type="molecule type" value="Genomic_DNA"/>
</dbReference>
<dbReference type="GO" id="GO:0005524">
    <property type="term" value="F:ATP binding"/>
    <property type="evidence" value="ECO:0007669"/>
    <property type="project" value="UniProtKB-KW"/>
</dbReference>
<protein>
    <recommendedName>
        <fullName evidence="11">DNA2/NAM7 helicase-like C-terminal domain-containing protein</fullName>
    </recommendedName>
</protein>
<sequence>MEETDHSSQSSAPATPQLDPKTVTLESLTAHHKYIIDALTQGPVTEKTDLAALYNLNGPSAGGVDATLLRNLTRVSRPNIRCSLDIKDGAMYPPSEDNAYHGYRLHFSFNKLLYAPCVRLECHIKDHILALEFSFNDCGSKQLFNFNWQDTDDDHESISFEAKGATSEGFNKVASSLPTFSPVQKSIYTLLHGLIDTPVAERLQFRLHVADLNEFSRRDLRQLRSLLPGGDGPDLPSIGVAEYSCFPDTVDEISEMMRSPWQLINSSHPPPMVALPAGDTCRSMKEFTVQHAVSTSVQYWESATALREFSRGRHRVTLFSSDEYAVIAMTFGEIPDLDDVARVSRPQIRLPGGLEIDVEFHIPQFGTRSFKAHLESEPLGLPEHDAFFIIAKHTPSWFGDKIHKATDRVSWYADVIEVKPHFNSFLFDSQIKTMELLPTDAYKKWHPIALNQLHTSIPQIDVTAGLNVAPDKLAGALKWLRECKPWNKGQLELIDSIHHTKGRLALCSGIAGSGKTELSVALAVFCAMIGGKAVVTGTANTNADAMVNGIDEYKDVLGDRKLRVYRIYTGLRKVRLSEISAQQASQRQAGHQDGNVTNLSSLKFEMLEKKARKIGAMQCSLSQGVLDEAEKGDLSRISNLHYRSFYRARVNCWDLFRSCLEADRKGELDWKDRKSTDMYNAAFHECKRHLLSLAHIIVCTNGNSRSGECEIFAEEAKKQQITALALLFDEVAKELEICIWNVITASLPRSPDLVVFFGDEKQLRPVNTCAKDPMEFNPFNDRLDTPLFTRLIAQGFPYVQLTIQERMHSSLSRFPSKEFYDGLLTDSPKVQRPLEDVKPGLTKVLHNIIANSMRDTSERDSYLEKATDDQARLHYIEMPAGDVFMDDKLSVVVPDHVDVFFEQILPELQSYFGAELKDEVMLIVAYGCALKWCEQRIYKLKKQQNLPHSHYPKVLTIDAAQGEEATMVLMDGSMQYSELPKFLTDKGRANTAMTRARDVFWILGGPLHSKAPDYNSFSFAEDESFVKLKSELHMTGQVHCFYPKKPYKRPAMTQTQKKNVLAKKKGRFFPRR</sequence>
<dbReference type="PANTHER" id="PTHR43788">
    <property type="entry name" value="DNA2/NAM7 HELICASE FAMILY MEMBER"/>
    <property type="match status" value="1"/>
</dbReference>
<evidence type="ECO:0008006" key="11">
    <source>
        <dbReference type="Google" id="ProtNLM"/>
    </source>
</evidence>
<evidence type="ECO:0000313" key="10">
    <source>
        <dbReference type="Proteomes" id="UP000799537"/>
    </source>
</evidence>
<feature type="domain" description="DNA2/NAM7 helicase-like C-terminal" evidence="8">
    <location>
        <begin position="783"/>
        <end position="1004"/>
    </location>
</feature>
<dbReference type="GO" id="GO:0016787">
    <property type="term" value="F:hydrolase activity"/>
    <property type="evidence" value="ECO:0007669"/>
    <property type="project" value="UniProtKB-KW"/>
</dbReference>
<dbReference type="InterPro" id="IPR041679">
    <property type="entry name" value="DNA2/NAM7-like_C"/>
</dbReference>
<dbReference type="InterPro" id="IPR050534">
    <property type="entry name" value="Coronavir_polyprotein_1ab"/>
</dbReference>
<dbReference type="RefSeq" id="XP_033664802.1">
    <property type="nucleotide sequence ID" value="XM_033807795.1"/>
</dbReference>
<evidence type="ECO:0000256" key="4">
    <source>
        <dbReference type="ARBA" id="ARBA00022806"/>
    </source>
</evidence>